<dbReference type="AlphaFoldDB" id="A0A0C3QJM3"/>
<reference evidence="3" key="2">
    <citation type="submission" date="2015-01" db="EMBL/GenBank/DDBJ databases">
        <title>Evolutionary Origins and Diversification of the Mycorrhizal Mutualists.</title>
        <authorList>
            <consortium name="DOE Joint Genome Institute"/>
            <consortium name="Mycorrhizal Genomics Consortium"/>
            <person name="Kohler A."/>
            <person name="Kuo A."/>
            <person name="Nagy L.G."/>
            <person name="Floudas D."/>
            <person name="Copeland A."/>
            <person name="Barry K.W."/>
            <person name="Cichocki N."/>
            <person name="Veneault-Fourrey C."/>
            <person name="LaButti K."/>
            <person name="Lindquist E.A."/>
            <person name="Lipzen A."/>
            <person name="Lundell T."/>
            <person name="Morin E."/>
            <person name="Murat C."/>
            <person name="Riley R."/>
            <person name="Ohm R."/>
            <person name="Sun H."/>
            <person name="Tunlid A."/>
            <person name="Henrissat B."/>
            <person name="Grigoriev I.V."/>
            <person name="Hibbett D.S."/>
            <person name="Martin F."/>
        </authorList>
    </citation>
    <scope>NUCLEOTIDE SEQUENCE [LARGE SCALE GENOMIC DNA]</scope>
    <source>
        <strain evidence="3">MUT 4182</strain>
    </source>
</reference>
<sequence>GAVALNDSPKGGFSFYTPGPKGSKLDLDKAREISFGYSVKFSKGYDFNKGGKLPGLYGGENEDTAATCSGGRHDDGCFSCRFMFRAEGDGELYLYIPPDLNRDNLCGDDGFGECRDASSNGKTYGASIGTGLWKFHPGQWTALRQVVHLNTPGKRDGWVKVYIDGDSSPILNVKELSFRGSAKSVFYGIQSQYFHGGHESDWASPKDQDAWFADFSLAITQYDD</sequence>
<accession>A0A0C3QJM3</accession>
<organism evidence="2 3">
    <name type="scientific">Tulasnella calospora MUT 4182</name>
    <dbReference type="NCBI Taxonomy" id="1051891"/>
    <lineage>
        <taxon>Eukaryota</taxon>
        <taxon>Fungi</taxon>
        <taxon>Dikarya</taxon>
        <taxon>Basidiomycota</taxon>
        <taxon>Agaricomycotina</taxon>
        <taxon>Agaricomycetes</taxon>
        <taxon>Cantharellales</taxon>
        <taxon>Tulasnellaceae</taxon>
        <taxon>Tulasnella</taxon>
    </lineage>
</organism>
<dbReference type="Proteomes" id="UP000054248">
    <property type="component" value="Unassembled WGS sequence"/>
</dbReference>
<dbReference type="OrthoDB" id="3337916at2759"/>
<feature type="domain" description="Polysaccharide lyase 14" evidence="1">
    <location>
        <begin position="4"/>
        <end position="215"/>
    </location>
</feature>
<evidence type="ECO:0000313" key="3">
    <source>
        <dbReference type="Proteomes" id="UP000054248"/>
    </source>
</evidence>
<dbReference type="PANTHER" id="PTHR40124:SF1">
    <property type="entry name" value="DISAGGREGATASE RELATED REPEAT PROTEIN"/>
    <property type="match status" value="1"/>
</dbReference>
<dbReference type="Gene3D" id="2.60.120.200">
    <property type="match status" value="1"/>
</dbReference>
<dbReference type="InterPro" id="IPR048958">
    <property type="entry name" value="Polysacc_lyase_14"/>
</dbReference>
<proteinExistence type="predicted"/>
<feature type="non-terminal residue" evidence="2">
    <location>
        <position position="1"/>
    </location>
</feature>
<name>A0A0C3QJM3_9AGAM</name>
<protein>
    <recommendedName>
        <fullName evidence="1">Polysaccharide lyase 14 domain-containing protein</fullName>
    </recommendedName>
</protein>
<evidence type="ECO:0000313" key="2">
    <source>
        <dbReference type="EMBL" id="KIO32540.1"/>
    </source>
</evidence>
<dbReference type="PANTHER" id="PTHR40124">
    <property type="match status" value="1"/>
</dbReference>
<dbReference type="Pfam" id="PF21294">
    <property type="entry name" value="Polysacc_lyase_14"/>
    <property type="match status" value="1"/>
</dbReference>
<gene>
    <name evidence="2" type="ORF">M407DRAFT_66638</name>
</gene>
<dbReference type="EMBL" id="KN822954">
    <property type="protein sequence ID" value="KIO32540.1"/>
    <property type="molecule type" value="Genomic_DNA"/>
</dbReference>
<dbReference type="HOGENOM" id="CLU_049744_0_2_1"/>
<dbReference type="STRING" id="1051891.A0A0C3QJM3"/>
<reference evidence="2 3" key="1">
    <citation type="submission" date="2014-04" db="EMBL/GenBank/DDBJ databases">
        <authorList>
            <consortium name="DOE Joint Genome Institute"/>
            <person name="Kuo A."/>
            <person name="Girlanda M."/>
            <person name="Perotto S."/>
            <person name="Kohler A."/>
            <person name="Nagy L.G."/>
            <person name="Floudas D."/>
            <person name="Copeland A."/>
            <person name="Barry K.W."/>
            <person name="Cichocki N."/>
            <person name="Veneault-Fourrey C."/>
            <person name="LaButti K."/>
            <person name="Lindquist E.A."/>
            <person name="Lipzen A."/>
            <person name="Lundell T."/>
            <person name="Morin E."/>
            <person name="Murat C."/>
            <person name="Sun H."/>
            <person name="Tunlid A."/>
            <person name="Henrissat B."/>
            <person name="Grigoriev I.V."/>
            <person name="Hibbett D.S."/>
            <person name="Martin F."/>
            <person name="Nordberg H.P."/>
            <person name="Cantor M.N."/>
            <person name="Hua S.X."/>
        </authorList>
    </citation>
    <scope>NUCLEOTIDE SEQUENCE [LARGE SCALE GENOMIC DNA]</scope>
    <source>
        <strain evidence="2 3">MUT 4182</strain>
    </source>
</reference>
<evidence type="ECO:0000259" key="1">
    <source>
        <dbReference type="Pfam" id="PF21294"/>
    </source>
</evidence>
<keyword evidence="3" id="KW-1185">Reference proteome</keyword>